<dbReference type="InterPro" id="IPR005607">
    <property type="entry name" value="BSD_dom"/>
</dbReference>
<keyword evidence="1" id="KW-0472">Membrane</keyword>
<dbReference type="SUPFAM" id="SSF140383">
    <property type="entry name" value="BSD domain-like"/>
    <property type="match status" value="1"/>
</dbReference>
<keyword evidence="4" id="KW-1185">Reference proteome</keyword>
<keyword evidence="1" id="KW-1133">Transmembrane helix</keyword>
<dbReference type="Proteomes" id="UP000008553">
    <property type="component" value="Unassembled WGS sequence"/>
</dbReference>
<feature type="domain" description="BSD" evidence="2">
    <location>
        <begin position="137"/>
        <end position="173"/>
    </location>
</feature>
<feature type="transmembrane region" description="Helical" evidence="1">
    <location>
        <begin position="28"/>
        <end position="51"/>
    </location>
</feature>
<keyword evidence="1" id="KW-0812">Transmembrane</keyword>
<evidence type="ECO:0000313" key="3">
    <source>
        <dbReference type="EMBL" id="EAA18674.1"/>
    </source>
</evidence>
<dbReference type="Pfam" id="PF03909">
    <property type="entry name" value="BSD"/>
    <property type="match status" value="1"/>
</dbReference>
<reference evidence="3 4" key="1">
    <citation type="journal article" date="2002" name="Nature">
        <title>Genome sequence and comparative analysis of the model rodent malaria parasite Plasmodium yoelii yoelii.</title>
        <authorList>
            <person name="Carlton J.M."/>
            <person name="Angiuoli S.V."/>
            <person name="Suh B.B."/>
            <person name="Kooij T.W."/>
            <person name="Pertea M."/>
            <person name="Silva J.C."/>
            <person name="Ermolaeva M.D."/>
            <person name="Allen J.E."/>
            <person name="Selengut J.D."/>
            <person name="Koo H.L."/>
            <person name="Peterson J.D."/>
            <person name="Pop M."/>
            <person name="Kosack D.S."/>
            <person name="Shumway M.F."/>
            <person name="Bidwell S.L."/>
            <person name="Shallom S.J."/>
            <person name="van Aken S.E."/>
            <person name="Riedmuller S.B."/>
            <person name="Feldblyum T.V."/>
            <person name="Cho J.K."/>
            <person name="Quackenbush J."/>
            <person name="Sedegah M."/>
            <person name="Shoaibi A."/>
            <person name="Cummings L.M."/>
            <person name="Florens L."/>
            <person name="Yates J.R."/>
            <person name="Raine J.D."/>
            <person name="Sinden R.E."/>
            <person name="Harris M.A."/>
            <person name="Cunningham D.A."/>
            <person name="Preiser P.R."/>
            <person name="Bergman L.W."/>
            <person name="Vaidya A.B."/>
            <person name="van Lin L.H."/>
            <person name="Janse C.J."/>
            <person name="Waters A.P."/>
            <person name="Smith H.O."/>
            <person name="White O.R."/>
            <person name="Salzberg S.L."/>
            <person name="Venter J.C."/>
            <person name="Fraser C.M."/>
            <person name="Hoffman S.L."/>
            <person name="Gardner M.J."/>
            <person name="Carucci D.J."/>
        </authorList>
    </citation>
    <scope>NUCLEOTIDE SEQUENCE [LARGE SCALE GENOMIC DNA]</scope>
    <source>
        <strain evidence="3 4">17XNL</strain>
    </source>
</reference>
<evidence type="ECO:0000256" key="1">
    <source>
        <dbReference type="SAM" id="Phobius"/>
    </source>
</evidence>
<evidence type="ECO:0000259" key="2">
    <source>
        <dbReference type="PROSITE" id="PS50858"/>
    </source>
</evidence>
<evidence type="ECO:0000313" key="4">
    <source>
        <dbReference type="Proteomes" id="UP000008553"/>
    </source>
</evidence>
<dbReference type="EMBL" id="AABL01002186">
    <property type="protein sequence ID" value="EAA18674.1"/>
    <property type="molecule type" value="Genomic_DNA"/>
</dbReference>
<dbReference type="SMART" id="SM00751">
    <property type="entry name" value="BSD"/>
    <property type="match status" value="1"/>
</dbReference>
<accession>Q7RAP7</accession>
<proteinExistence type="predicted"/>
<protein>
    <recommendedName>
        <fullName evidence="2">BSD domain-containing protein</fullName>
    </recommendedName>
</protein>
<dbReference type="Gene3D" id="1.10.3970.10">
    <property type="entry name" value="BSD domain"/>
    <property type="match status" value="1"/>
</dbReference>
<sequence>MGNKQGKRKKYELCEIQYEKGDKYMHKFILYIMIYILMRNLVHVTKLLMAYRHTIIVLYYACNKYILEFEVKPPWNELIIWGLEDLNANLNIVIIKNIIEEIKDITANEETFFNTTEGYTIGGFMFDNKYVTWASFLLKEITSLKKVRYNIVPKLISEDEFWLKYFSTIKMIIVKQAFESKKI</sequence>
<comment type="caution">
    <text evidence="3">The sequence shown here is derived from an EMBL/GenBank/DDBJ whole genome shotgun (WGS) entry which is preliminary data.</text>
</comment>
<gene>
    <name evidence="3" type="ORF">PY06452</name>
</gene>
<organism evidence="3 4">
    <name type="scientific">Plasmodium yoelii yoelii</name>
    <dbReference type="NCBI Taxonomy" id="73239"/>
    <lineage>
        <taxon>Eukaryota</taxon>
        <taxon>Sar</taxon>
        <taxon>Alveolata</taxon>
        <taxon>Apicomplexa</taxon>
        <taxon>Aconoidasida</taxon>
        <taxon>Haemosporida</taxon>
        <taxon>Plasmodiidae</taxon>
        <taxon>Plasmodium</taxon>
        <taxon>Plasmodium (Vinckeia)</taxon>
    </lineage>
</organism>
<dbReference type="PaxDb" id="73239-Q7RAP7"/>
<dbReference type="InParanoid" id="Q7RAP7"/>
<name>Q7RAP7_PLAYO</name>
<dbReference type="InterPro" id="IPR035925">
    <property type="entry name" value="BSD_dom_sf"/>
</dbReference>
<dbReference type="PROSITE" id="PS50858">
    <property type="entry name" value="BSD"/>
    <property type="match status" value="1"/>
</dbReference>
<dbReference type="AlphaFoldDB" id="Q7RAP7"/>